<comment type="caution">
    <text evidence="1">The sequence shown here is derived from an EMBL/GenBank/DDBJ whole genome shotgun (WGS) entry which is preliminary data.</text>
</comment>
<sequence length="42" mass="4922">MLGCIDESENKNDNEVQHKKMKEKVSKLFFAVLGWKGLSYFE</sequence>
<gene>
    <name evidence="1" type="ORF">B4082_3407</name>
</gene>
<dbReference type="AlphaFoldDB" id="A0A161T3T1"/>
<dbReference type="EMBL" id="LJKA01000050">
    <property type="protein sequence ID" value="KZD32556.1"/>
    <property type="molecule type" value="Genomic_DNA"/>
</dbReference>
<dbReference type="RefSeq" id="WP_257148973.1">
    <property type="nucleotide sequence ID" value="NZ_CP091444.1"/>
</dbReference>
<organism evidence="1 2">
    <name type="scientific">Bacillus cereus</name>
    <dbReference type="NCBI Taxonomy" id="1396"/>
    <lineage>
        <taxon>Bacteria</taxon>
        <taxon>Bacillati</taxon>
        <taxon>Bacillota</taxon>
        <taxon>Bacilli</taxon>
        <taxon>Bacillales</taxon>
        <taxon>Bacillaceae</taxon>
        <taxon>Bacillus</taxon>
        <taxon>Bacillus cereus group</taxon>
    </lineage>
</organism>
<evidence type="ECO:0000313" key="2">
    <source>
        <dbReference type="Proteomes" id="UP000076501"/>
    </source>
</evidence>
<name>A0A161T3T1_BACCE</name>
<dbReference type="Proteomes" id="UP000076501">
    <property type="component" value="Unassembled WGS sequence"/>
</dbReference>
<proteinExistence type="predicted"/>
<accession>A0A161T3T1</accession>
<dbReference type="PATRIC" id="fig|1396.539.peg.3091"/>
<reference evidence="1 2" key="1">
    <citation type="submission" date="2015-09" db="EMBL/GenBank/DDBJ databases">
        <title>Bacillus cereus food isolates.</title>
        <authorList>
            <person name="Boekhorst J."/>
        </authorList>
    </citation>
    <scope>NUCLEOTIDE SEQUENCE [LARGE SCALE GENOMIC DNA]</scope>
    <source>
        <strain evidence="1 2">B4082</strain>
    </source>
</reference>
<evidence type="ECO:0000313" key="1">
    <source>
        <dbReference type="EMBL" id="KZD32556.1"/>
    </source>
</evidence>
<protein>
    <submittedName>
        <fullName evidence="1">Uncharacterized protein</fullName>
    </submittedName>
</protein>